<feature type="compositionally biased region" description="Low complexity" evidence="3">
    <location>
        <begin position="238"/>
        <end position="250"/>
    </location>
</feature>
<sequence>MAKTDKKTKEKKVQKATVAKAARSVNPVPVTSKEILAKARTELPGKQKVAKPSKKSAPKSTSESSDSDSESEEDAKPKSNGKAKDQSSDESSESSSEDEPSKASQVKAPKNLASSSDSSSSESESDGDAAAGKLSKVKSTTQSTKTKTISAAKTSSSSSDDSSESESDTVKAVNKKAKHVVATTKKATTSDSSDTSDSESDSEKSKPIVKAPNGTTKAAEDSGSESDSDSDTEKDADTVAAAKKAASSSSEESESDSSGSEDSDNDVEMGDARKPAVKPTANGKRKAVDEEQPEAKKVKLDPATPETLSIFVGQLSWSVDNDRLAQEFSECGEVSSATVQLDRNTGRSRGFGYVHFSTADAVEKALKMNGYEIDGRAIKVDLSTPPNSNQIRERRAKVFNDEISPPSSTLFIGNLPFSITEDGLWSYFDGHSVKTIRLPTDRETGQLKGFGYVELENVEDAKKAFEAISGQEIEGRRVRVDYSQPRDSFGGDRGARGGRGGGRGRGGDRGGRGGFSDRGGRGGFNDRGGRGGFGDRGGRGGRGRGRGAPRGNPRSGGIMASEGKKITF</sequence>
<dbReference type="InterPro" id="IPR052462">
    <property type="entry name" value="SLIRP/GR-RBP-like"/>
</dbReference>
<feature type="domain" description="RRM" evidence="4">
    <location>
        <begin position="408"/>
        <end position="485"/>
    </location>
</feature>
<gene>
    <name evidence="5" type="ORF">Agabi119p4_4491</name>
</gene>
<evidence type="ECO:0000256" key="3">
    <source>
        <dbReference type="SAM" id="MobiDB-lite"/>
    </source>
</evidence>
<dbReference type="Pfam" id="PF00076">
    <property type="entry name" value="RRM_1"/>
    <property type="match status" value="2"/>
</dbReference>
<comment type="caution">
    <text evidence="5">The sequence shown here is derived from an EMBL/GenBank/DDBJ whole genome shotgun (WGS) entry which is preliminary data.</text>
</comment>
<feature type="compositionally biased region" description="Basic and acidic residues" evidence="3">
    <location>
        <begin position="1"/>
        <end position="13"/>
    </location>
</feature>
<feature type="compositionally biased region" description="Basic and acidic residues" evidence="3">
    <location>
        <begin position="35"/>
        <end position="45"/>
    </location>
</feature>
<accession>A0A8H7F3F0</accession>
<dbReference type="EMBL" id="JABXXO010000006">
    <property type="protein sequence ID" value="KAF7776098.1"/>
    <property type="molecule type" value="Genomic_DNA"/>
</dbReference>
<feature type="compositionally biased region" description="Acidic residues" evidence="3">
    <location>
        <begin position="88"/>
        <end position="98"/>
    </location>
</feature>
<dbReference type="PANTHER" id="PTHR48027">
    <property type="entry name" value="HETEROGENEOUS NUCLEAR RIBONUCLEOPROTEIN 87F-RELATED"/>
    <property type="match status" value="1"/>
</dbReference>
<evidence type="ECO:0000313" key="5">
    <source>
        <dbReference type="EMBL" id="KAF7776098.1"/>
    </source>
</evidence>
<feature type="compositionally biased region" description="Acidic residues" evidence="3">
    <location>
        <begin position="251"/>
        <end position="269"/>
    </location>
</feature>
<feature type="region of interest" description="Disordered" evidence="3">
    <location>
        <begin position="478"/>
        <end position="568"/>
    </location>
</feature>
<feature type="region of interest" description="Disordered" evidence="3">
    <location>
        <begin position="1"/>
        <end position="301"/>
    </location>
</feature>
<dbReference type="InterPro" id="IPR000504">
    <property type="entry name" value="RRM_dom"/>
</dbReference>
<dbReference type="SMART" id="SM00360">
    <property type="entry name" value="RRM"/>
    <property type="match status" value="2"/>
</dbReference>
<feature type="compositionally biased region" description="Basic and acidic residues" evidence="3">
    <location>
        <begin position="74"/>
        <end position="87"/>
    </location>
</feature>
<evidence type="ECO:0000259" key="4">
    <source>
        <dbReference type="PROSITE" id="PS50102"/>
    </source>
</evidence>
<feature type="compositionally biased region" description="Gly residues" evidence="3">
    <location>
        <begin position="512"/>
        <end position="535"/>
    </location>
</feature>
<dbReference type="PROSITE" id="PS50102">
    <property type="entry name" value="RRM"/>
    <property type="match status" value="2"/>
</dbReference>
<dbReference type="Gene3D" id="3.30.70.330">
    <property type="match status" value="2"/>
</dbReference>
<evidence type="ECO:0000256" key="2">
    <source>
        <dbReference type="PROSITE-ProRule" id="PRU00176"/>
    </source>
</evidence>
<protein>
    <recommendedName>
        <fullName evidence="4">RRM domain-containing protein</fullName>
    </recommendedName>
</protein>
<evidence type="ECO:0000256" key="1">
    <source>
        <dbReference type="ARBA" id="ARBA00022884"/>
    </source>
</evidence>
<dbReference type="Proteomes" id="UP000629468">
    <property type="component" value="Unassembled WGS sequence"/>
</dbReference>
<proteinExistence type="predicted"/>
<evidence type="ECO:0000313" key="6">
    <source>
        <dbReference type="Proteomes" id="UP000629468"/>
    </source>
</evidence>
<keyword evidence="1 2" id="KW-0694">RNA-binding</keyword>
<organism evidence="5 6">
    <name type="scientific">Agaricus bisporus var. burnettii</name>
    <dbReference type="NCBI Taxonomy" id="192524"/>
    <lineage>
        <taxon>Eukaryota</taxon>
        <taxon>Fungi</taxon>
        <taxon>Dikarya</taxon>
        <taxon>Basidiomycota</taxon>
        <taxon>Agaricomycotina</taxon>
        <taxon>Agaricomycetes</taxon>
        <taxon>Agaricomycetidae</taxon>
        <taxon>Agaricales</taxon>
        <taxon>Agaricineae</taxon>
        <taxon>Agaricaceae</taxon>
        <taxon>Agaricus</taxon>
    </lineage>
</organism>
<feature type="domain" description="RRM" evidence="4">
    <location>
        <begin position="308"/>
        <end position="385"/>
    </location>
</feature>
<feature type="compositionally biased region" description="Basic residues" evidence="3">
    <location>
        <begin position="48"/>
        <end position="57"/>
    </location>
</feature>
<dbReference type="GO" id="GO:0003723">
    <property type="term" value="F:RNA binding"/>
    <property type="evidence" value="ECO:0007669"/>
    <property type="project" value="UniProtKB-UniRule"/>
</dbReference>
<name>A0A8H7F3F0_AGABI</name>
<feature type="compositionally biased region" description="Low complexity" evidence="3">
    <location>
        <begin position="113"/>
        <end position="160"/>
    </location>
</feature>
<dbReference type="InterPro" id="IPR012677">
    <property type="entry name" value="Nucleotide-bd_a/b_plait_sf"/>
</dbReference>
<reference evidence="5 6" key="1">
    <citation type="journal article" name="Sci. Rep.">
        <title>Telomere-to-telomere assembled and centromere annotated genomes of the two main subspecies of the button mushroom Agaricus bisporus reveal especially polymorphic chromosome ends.</title>
        <authorList>
            <person name="Sonnenberg A.S.M."/>
            <person name="Sedaghat-Telgerd N."/>
            <person name="Lavrijssen B."/>
            <person name="Ohm R.A."/>
            <person name="Hendrickx P.M."/>
            <person name="Scholtmeijer K."/>
            <person name="Baars J.J.P."/>
            <person name="van Peer A."/>
        </authorList>
    </citation>
    <scope>NUCLEOTIDE SEQUENCE [LARGE SCALE GENOMIC DNA]</scope>
    <source>
        <strain evidence="5 6">H119_p4</strain>
    </source>
</reference>
<feature type="compositionally biased region" description="Low complexity" evidence="3">
    <location>
        <begin position="180"/>
        <end position="193"/>
    </location>
</feature>
<dbReference type="InterPro" id="IPR035979">
    <property type="entry name" value="RBD_domain_sf"/>
</dbReference>
<dbReference type="SUPFAM" id="SSF54928">
    <property type="entry name" value="RNA-binding domain, RBD"/>
    <property type="match status" value="2"/>
</dbReference>
<feature type="compositionally biased region" description="Basic and acidic residues" evidence="3">
    <location>
        <begin position="286"/>
        <end position="300"/>
    </location>
</feature>
<dbReference type="AlphaFoldDB" id="A0A8H7F3F0"/>